<name>A0A4U6R6Q4_9GAMM</name>
<dbReference type="InterPro" id="IPR007404">
    <property type="entry name" value="YdjM-like"/>
</dbReference>
<feature type="transmembrane region" description="Helical" evidence="1">
    <location>
        <begin position="120"/>
        <end position="145"/>
    </location>
</feature>
<keyword evidence="3" id="KW-1185">Reference proteome</keyword>
<dbReference type="Proteomes" id="UP000308488">
    <property type="component" value="Unassembled WGS sequence"/>
</dbReference>
<organism evidence="2 3">
    <name type="scientific">Marinobacter panjinensis</name>
    <dbReference type="NCBI Taxonomy" id="2576384"/>
    <lineage>
        <taxon>Bacteria</taxon>
        <taxon>Pseudomonadati</taxon>
        <taxon>Pseudomonadota</taxon>
        <taxon>Gammaproteobacteria</taxon>
        <taxon>Pseudomonadales</taxon>
        <taxon>Marinobacteraceae</taxon>
        <taxon>Marinobacter</taxon>
    </lineage>
</organism>
<keyword evidence="1" id="KW-1133">Transmembrane helix</keyword>
<dbReference type="GO" id="GO:0016787">
    <property type="term" value="F:hydrolase activity"/>
    <property type="evidence" value="ECO:0007669"/>
    <property type="project" value="UniProtKB-KW"/>
</dbReference>
<protein>
    <submittedName>
        <fullName evidence="2">Metal-dependent hydrolase</fullName>
    </submittedName>
</protein>
<evidence type="ECO:0000313" key="3">
    <source>
        <dbReference type="Proteomes" id="UP000308488"/>
    </source>
</evidence>
<feature type="transmembrane region" description="Helical" evidence="1">
    <location>
        <begin position="152"/>
        <end position="169"/>
    </location>
</feature>
<accession>A0A4U6R6Q4</accession>
<sequence length="343" mass="37063">MDSITQAALGASLAGAVAGKTLGRSALLIGAALGTLPDLDVVIDYGTAVANFTQHRGFSHSLFILFPLSFLIACALNRWRPVLSYRRWLAVTALILLTHPLLDAFTTYGTQLFWPFGPPIAISSIFIIDPLYTLPLLAGILAFLFRGPDTRAVMAGLVLSTLYLGWSVTAQQIISDRVQPALAQEGLQDAPRMVQPMPFNTVLWRVTVMGEGRRVEIVTGFLDGDRPVTLESFPRDPQLAEVAATLAEGRRLEWFTNGFLHYERANGRLTATDIRLGIPGAHPFTFVLATDNGDGLKPLPSSRTERPAVAGELLGVLWNRMTGSAEVLCLASLTLPPPGEGCT</sequence>
<dbReference type="RefSeq" id="WP_137436208.1">
    <property type="nucleotide sequence ID" value="NZ_JANRHC010000002.1"/>
</dbReference>
<reference evidence="2 3" key="1">
    <citation type="submission" date="2019-05" db="EMBL/GenBank/DDBJ databases">
        <title>Marinobacter panjinensis sp. nov., a moderately halophilic bacterium isolated from sea tidal flat environment.</title>
        <authorList>
            <person name="Yang W."/>
            <person name="An M."/>
            <person name="He W."/>
            <person name="Luo X."/>
            <person name="Zhu L."/>
            <person name="Chen G."/>
            <person name="Zhang Y."/>
            <person name="Wang Y."/>
        </authorList>
    </citation>
    <scope>NUCLEOTIDE SEQUENCE [LARGE SCALE GENOMIC DNA]</scope>
    <source>
        <strain evidence="2 3">PJ-16</strain>
    </source>
</reference>
<feature type="transmembrane region" description="Helical" evidence="1">
    <location>
        <begin position="88"/>
        <end position="108"/>
    </location>
</feature>
<dbReference type="InterPro" id="IPR053170">
    <property type="entry name" value="Transcription_regulator"/>
</dbReference>
<feature type="transmembrane region" description="Helical" evidence="1">
    <location>
        <begin position="58"/>
        <end position="76"/>
    </location>
</feature>
<dbReference type="PANTHER" id="PTHR40031">
    <property type="entry name" value="HYPOTHETICAL MEMBRANE SPANNING PROTEIN"/>
    <property type="match status" value="1"/>
</dbReference>
<evidence type="ECO:0000313" key="2">
    <source>
        <dbReference type="EMBL" id="TKV68582.1"/>
    </source>
</evidence>
<gene>
    <name evidence="2" type="ORF">FDP08_11035</name>
</gene>
<proteinExistence type="predicted"/>
<dbReference type="AlphaFoldDB" id="A0A4U6R6Q4"/>
<dbReference type="Pfam" id="PF04307">
    <property type="entry name" value="YdjM"/>
    <property type="match status" value="1"/>
</dbReference>
<comment type="caution">
    <text evidence="2">The sequence shown here is derived from an EMBL/GenBank/DDBJ whole genome shotgun (WGS) entry which is preliminary data.</text>
</comment>
<dbReference type="PANTHER" id="PTHR40031:SF1">
    <property type="entry name" value="MEMBRANE-BOUND METAL-DEPENDENT HYDROLASE"/>
    <property type="match status" value="1"/>
</dbReference>
<keyword evidence="2" id="KW-0378">Hydrolase</keyword>
<evidence type="ECO:0000256" key="1">
    <source>
        <dbReference type="SAM" id="Phobius"/>
    </source>
</evidence>
<dbReference type="OrthoDB" id="9781927at2"/>
<keyword evidence="1" id="KW-0472">Membrane</keyword>
<keyword evidence="1" id="KW-0812">Transmembrane</keyword>
<dbReference type="EMBL" id="SZYH01000001">
    <property type="protein sequence ID" value="TKV68582.1"/>
    <property type="molecule type" value="Genomic_DNA"/>
</dbReference>